<dbReference type="Proteomes" id="UP000325289">
    <property type="component" value="Unassembled WGS sequence"/>
</dbReference>
<sequence length="158" mass="17481">MTERFGPPPEGGRRYTLRAGAYAVLMRGGEVLVTHQEEPWPEFQLPGGGIDPGESPLQALHREVLEETGWRIAAPRRLGAFRRFTYMPEYDLWAEKLCIIYAARPVLPLGPPSEPGHMAVWMAPELAAGQLGNGGDRAYLARHARLRPYSKSAAETSS</sequence>
<keyword evidence="6" id="KW-1185">Reference proteome</keyword>
<gene>
    <name evidence="5" type="ORF">SAMN04515678_102318</name>
</gene>
<comment type="similarity">
    <text evidence="3">Belongs to the Nudix hydrolase family.</text>
</comment>
<dbReference type="InterPro" id="IPR020084">
    <property type="entry name" value="NUDIX_hydrolase_CS"/>
</dbReference>
<dbReference type="EMBL" id="FOMS01000002">
    <property type="protein sequence ID" value="SFD69377.1"/>
    <property type="molecule type" value="Genomic_DNA"/>
</dbReference>
<reference evidence="5 6" key="1">
    <citation type="submission" date="2016-10" db="EMBL/GenBank/DDBJ databases">
        <authorList>
            <person name="Varghese N."/>
            <person name="Submissions S."/>
        </authorList>
    </citation>
    <scope>NUCLEOTIDE SEQUENCE [LARGE SCALE GENOMIC DNA]</scope>
    <source>
        <strain evidence="6">YIM D21,KCTC 23444,ACCC 10710</strain>
    </source>
</reference>
<evidence type="ECO:0000256" key="3">
    <source>
        <dbReference type="RuleBase" id="RU003476"/>
    </source>
</evidence>
<dbReference type="PROSITE" id="PS51462">
    <property type="entry name" value="NUDIX"/>
    <property type="match status" value="1"/>
</dbReference>
<dbReference type="InterPro" id="IPR020476">
    <property type="entry name" value="Nudix_hydrolase"/>
</dbReference>
<dbReference type="PANTHER" id="PTHR43046">
    <property type="entry name" value="GDP-MANNOSE MANNOSYL HYDROLASE"/>
    <property type="match status" value="1"/>
</dbReference>
<dbReference type="PANTHER" id="PTHR43046:SF14">
    <property type="entry name" value="MUTT_NUDIX FAMILY PROTEIN"/>
    <property type="match status" value="1"/>
</dbReference>
<dbReference type="Pfam" id="PF00293">
    <property type="entry name" value="NUDIX"/>
    <property type="match status" value="1"/>
</dbReference>
<name>A0A1I1UF70_9RHOB</name>
<evidence type="ECO:0000313" key="6">
    <source>
        <dbReference type="Proteomes" id="UP000325289"/>
    </source>
</evidence>
<evidence type="ECO:0000313" key="5">
    <source>
        <dbReference type="EMBL" id="SFD69377.1"/>
    </source>
</evidence>
<dbReference type="InterPro" id="IPR000086">
    <property type="entry name" value="NUDIX_hydrolase_dom"/>
</dbReference>
<dbReference type="GO" id="GO:0016787">
    <property type="term" value="F:hydrolase activity"/>
    <property type="evidence" value="ECO:0007669"/>
    <property type="project" value="UniProtKB-KW"/>
</dbReference>
<dbReference type="OrthoDB" id="9816040at2"/>
<dbReference type="PRINTS" id="PR00502">
    <property type="entry name" value="NUDIXFAMILY"/>
</dbReference>
<dbReference type="PROSITE" id="PS00893">
    <property type="entry name" value="NUDIX_BOX"/>
    <property type="match status" value="1"/>
</dbReference>
<comment type="cofactor">
    <cofactor evidence="1">
        <name>Mg(2+)</name>
        <dbReference type="ChEBI" id="CHEBI:18420"/>
    </cofactor>
</comment>
<dbReference type="InterPro" id="IPR015797">
    <property type="entry name" value="NUDIX_hydrolase-like_dom_sf"/>
</dbReference>
<dbReference type="CDD" id="cd04684">
    <property type="entry name" value="NUDIX_Hydrolase"/>
    <property type="match status" value="1"/>
</dbReference>
<dbReference type="SUPFAM" id="SSF55811">
    <property type="entry name" value="Nudix"/>
    <property type="match status" value="1"/>
</dbReference>
<evidence type="ECO:0000256" key="1">
    <source>
        <dbReference type="ARBA" id="ARBA00001946"/>
    </source>
</evidence>
<dbReference type="Gene3D" id="3.90.79.10">
    <property type="entry name" value="Nucleoside Triphosphate Pyrophosphohydrolase"/>
    <property type="match status" value="1"/>
</dbReference>
<accession>A0A1I1UF70</accession>
<dbReference type="AlphaFoldDB" id="A0A1I1UF70"/>
<evidence type="ECO:0000259" key="4">
    <source>
        <dbReference type="PROSITE" id="PS51462"/>
    </source>
</evidence>
<feature type="domain" description="Nudix hydrolase" evidence="4">
    <location>
        <begin position="16"/>
        <end position="144"/>
    </location>
</feature>
<proteinExistence type="inferred from homology"/>
<protein>
    <submittedName>
        <fullName evidence="5">8-oxo-dGTP diphosphatase</fullName>
    </submittedName>
</protein>
<evidence type="ECO:0000256" key="2">
    <source>
        <dbReference type="ARBA" id="ARBA00022801"/>
    </source>
</evidence>
<dbReference type="RefSeq" id="WP_149754707.1">
    <property type="nucleotide sequence ID" value="NZ_FOMS01000002.1"/>
</dbReference>
<organism evidence="5 6">
    <name type="scientific">Roseivivax sediminis</name>
    <dbReference type="NCBI Taxonomy" id="936889"/>
    <lineage>
        <taxon>Bacteria</taxon>
        <taxon>Pseudomonadati</taxon>
        <taxon>Pseudomonadota</taxon>
        <taxon>Alphaproteobacteria</taxon>
        <taxon>Rhodobacterales</taxon>
        <taxon>Roseobacteraceae</taxon>
        <taxon>Roseivivax</taxon>
    </lineage>
</organism>
<keyword evidence="2 3" id="KW-0378">Hydrolase</keyword>